<comment type="caution">
    <text evidence="2">The sequence shown here is derived from an EMBL/GenBank/DDBJ whole genome shotgun (WGS) entry which is preliminary data.</text>
</comment>
<name>A0A921SP33_9MICO</name>
<dbReference type="AlphaFoldDB" id="A0A921SP33"/>
<organism evidence="2 3">
    <name type="scientific">Brevibacterium senegalense</name>
    <dbReference type="NCBI Taxonomy" id="1033736"/>
    <lineage>
        <taxon>Bacteria</taxon>
        <taxon>Bacillati</taxon>
        <taxon>Actinomycetota</taxon>
        <taxon>Actinomycetes</taxon>
        <taxon>Micrococcales</taxon>
        <taxon>Brevibacteriaceae</taxon>
        <taxon>Brevibacterium</taxon>
    </lineage>
</organism>
<dbReference type="Pfam" id="PF01944">
    <property type="entry name" value="SpoIIM"/>
    <property type="match status" value="1"/>
</dbReference>
<gene>
    <name evidence="2" type="ORF">K8V08_09525</name>
</gene>
<feature type="transmembrane region" description="Helical" evidence="1">
    <location>
        <begin position="259"/>
        <end position="278"/>
    </location>
</feature>
<dbReference type="PANTHER" id="PTHR35337">
    <property type="entry name" value="SLR1478 PROTEIN"/>
    <property type="match status" value="1"/>
</dbReference>
<dbReference type="InterPro" id="IPR002798">
    <property type="entry name" value="SpoIIM-like"/>
</dbReference>
<evidence type="ECO:0000313" key="2">
    <source>
        <dbReference type="EMBL" id="HJG80636.1"/>
    </source>
</evidence>
<evidence type="ECO:0000313" key="3">
    <source>
        <dbReference type="Proteomes" id="UP000784435"/>
    </source>
</evidence>
<protein>
    <submittedName>
        <fullName evidence="2">Stage II sporulation protein M</fullName>
    </submittedName>
</protein>
<evidence type="ECO:0000256" key="1">
    <source>
        <dbReference type="SAM" id="Phobius"/>
    </source>
</evidence>
<sequence>MDPVLLAQLHGPRWDLLERLAKKSRLDAAEAADFLSLYRLASKDLSRILSVAPDSQTAARLSVIVHRARTHLTSIPRGPMSALVRFAVRSFPAALYRLRWMFLGVTILFLGSAVVAALWALRTEGALDTLMSPAQQQQLAESDFVDYYKENPNSVFAVGVWTNNAWIAVQWIALGITGVYVIFGLLMNGVNVGISAAVMYRYGYEADFWSYILPHGIPEITCILIAGAAGLQIFVAWIIPRAMTRGQALAKEARSLMTVAGGLVGLLFLSGLVEGFITPNPFPVWFKIAVGVGLTLAIGLYATLLGRPVVLAGGDGDLEEDRAGYRVVAAY</sequence>
<reference evidence="2" key="2">
    <citation type="submission" date="2021-09" db="EMBL/GenBank/DDBJ databases">
        <authorList>
            <person name="Gilroy R."/>
        </authorList>
    </citation>
    <scope>NUCLEOTIDE SEQUENCE</scope>
    <source>
        <strain evidence="2">ChiGjej5B5-7349</strain>
    </source>
</reference>
<accession>A0A921SP33</accession>
<dbReference type="Proteomes" id="UP000784435">
    <property type="component" value="Unassembled WGS sequence"/>
</dbReference>
<proteinExistence type="predicted"/>
<feature type="transmembrane region" description="Helical" evidence="1">
    <location>
        <begin position="100"/>
        <end position="121"/>
    </location>
</feature>
<feature type="transmembrane region" description="Helical" evidence="1">
    <location>
        <begin position="220"/>
        <end position="239"/>
    </location>
</feature>
<keyword evidence="1" id="KW-0472">Membrane</keyword>
<keyword evidence="1" id="KW-0812">Transmembrane</keyword>
<keyword evidence="1" id="KW-1133">Transmembrane helix</keyword>
<dbReference type="EMBL" id="DYUK01000205">
    <property type="protein sequence ID" value="HJG80636.1"/>
    <property type="molecule type" value="Genomic_DNA"/>
</dbReference>
<feature type="transmembrane region" description="Helical" evidence="1">
    <location>
        <begin position="284"/>
        <end position="304"/>
    </location>
</feature>
<dbReference type="PANTHER" id="PTHR35337:SF1">
    <property type="entry name" value="SLR1478 PROTEIN"/>
    <property type="match status" value="1"/>
</dbReference>
<reference evidence="2" key="1">
    <citation type="journal article" date="2021" name="PeerJ">
        <title>Extensive microbial diversity within the chicken gut microbiome revealed by metagenomics and culture.</title>
        <authorList>
            <person name="Gilroy R."/>
            <person name="Ravi A."/>
            <person name="Getino M."/>
            <person name="Pursley I."/>
            <person name="Horton D.L."/>
            <person name="Alikhan N.F."/>
            <person name="Baker D."/>
            <person name="Gharbi K."/>
            <person name="Hall N."/>
            <person name="Watson M."/>
            <person name="Adriaenssens E.M."/>
            <person name="Foster-Nyarko E."/>
            <person name="Jarju S."/>
            <person name="Secka A."/>
            <person name="Antonio M."/>
            <person name="Oren A."/>
            <person name="Chaudhuri R.R."/>
            <person name="La Ragione R."/>
            <person name="Hildebrand F."/>
            <person name="Pallen M.J."/>
        </authorList>
    </citation>
    <scope>NUCLEOTIDE SEQUENCE</scope>
    <source>
        <strain evidence="2">ChiGjej5B5-7349</strain>
    </source>
</reference>
<feature type="transmembrane region" description="Helical" evidence="1">
    <location>
        <begin position="180"/>
        <end position="200"/>
    </location>
</feature>